<organism evidence="3 4">
    <name type="scientific">Companilactobacillus nodensis DSM 19682 = JCM 14932 = NBRC 107160</name>
    <dbReference type="NCBI Taxonomy" id="1423775"/>
    <lineage>
        <taxon>Bacteria</taxon>
        <taxon>Bacillati</taxon>
        <taxon>Bacillota</taxon>
        <taxon>Bacilli</taxon>
        <taxon>Lactobacillales</taxon>
        <taxon>Lactobacillaceae</taxon>
        <taxon>Companilactobacillus</taxon>
    </lineage>
</organism>
<dbReference type="PANTHER" id="PTHR35601">
    <property type="entry name" value="TOXIN RELE"/>
    <property type="match status" value="1"/>
</dbReference>
<gene>
    <name evidence="3" type="ORF">FD03_GL000726</name>
</gene>
<dbReference type="SUPFAM" id="SSF143011">
    <property type="entry name" value="RelE-like"/>
    <property type="match status" value="1"/>
</dbReference>
<dbReference type="AlphaFoldDB" id="A0A0R1KBW4"/>
<dbReference type="InterPro" id="IPR035093">
    <property type="entry name" value="RelE/ParE_toxin_dom_sf"/>
</dbReference>
<evidence type="ECO:0000313" key="4">
    <source>
        <dbReference type="Proteomes" id="UP000051248"/>
    </source>
</evidence>
<protein>
    <submittedName>
        <fullName evidence="3">Uncharacterized protein</fullName>
    </submittedName>
</protein>
<comment type="similarity">
    <text evidence="1">Belongs to the RelE toxin family.</text>
</comment>
<reference evidence="3 4" key="1">
    <citation type="journal article" date="2015" name="Genome Announc.">
        <title>Expanding the biotechnology potential of lactobacilli through comparative genomics of 213 strains and associated genera.</title>
        <authorList>
            <person name="Sun Z."/>
            <person name="Harris H.M."/>
            <person name="McCann A."/>
            <person name="Guo C."/>
            <person name="Argimon S."/>
            <person name="Zhang W."/>
            <person name="Yang X."/>
            <person name="Jeffery I.B."/>
            <person name="Cooney J.C."/>
            <person name="Kagawa T.F."/>
            <person name="Liu W."/>
            <person name="Song Y."/>
            <person name="Salvetti E."/>
            <person name="Wrobel A."/>
            <person name="Rasinkangas P."/>
            <person name="Parkhill J."/>
            <person name="Rea M.C."/>
            <person name="O'Sullivan O."/>
            <person name="Ritari J."/>
            <person name="Douillard F.P."/>
            <person name="Paul Ross R."/>
            <person name="Yang R."/>
            <person name="Briner A.E."/>
            <person name="Felis G.E."/>
            <person name="de Vos W.M."/>
            <person name="Barrangou R."/>
            <person name="Klaenhammer T.R."/>
            <person name="Caufield P.W."/>
            <person name="Cui Y."/>
            <person name="Zhang H."/>
            <person name="O'Toole P.W."/>
        </authorList>
    </citation>
    <scope>NUCLEOTIDE SEQUENCE [LARGE SCALE GENOMIC DNA]</scope>
    <source>
        <strain evidence="3 4">DSM 19682</strain>
    </source>
</reference>
<keyword evidence="4" id="KW-1185">Reference proteome</keyword>
<dbReference type="eggNOG" id="COG2026">
    <property type="taxonomic scope" value="Bacteria"/>
</dbReference>
<dbReference type="Pfam" id="PF05016">
    <property type="entry name" value="ParE_toxin"/>
    <property type="match status" value="1"/>
</dbReference>
<dbReference type="PANTHER" id="PTHR35601:SF1">
    <property type="entry name" value="TOXIN RELE"/>
    <property type="match status" value="1"/>
</dbReference>
<dbReference type="InterPro" id="IPR007712">
    <property type="entry name" value="RelE/ParE_toxin"/>
</dbReference>
<dbReference type="STRING" id="1423775.FD03_GL000726"/>
<dbReference type="EMBL" id="AZDZ01000001">
    <property type="protein sequence ID" value="KRK81134.1"/>
    <property type="molecule type" value="Genomic_DNA"/>
</dbReference>
<accession>A0A0R1KBW4</accession>
<evidence type="ECO:0000256" key="1">
    <source>
        <dbReference type="ARBA" id="ARBA00006226"/>
    </source>
</evidence>
<name>A0A0R1KBW4_9LACO</name>
<evidence type="ECO:0000256" key="2">
    <source>
        <dbReference type="ARBA" id="ARBA00022649"/>
    </source>
</evidence>
<proteinExistence type="inferred from homology"/>
<comment type="caution">
    <text evidence="3">The sequence shown here is derived from an EMBL/GenBank/DDBJ whole genome shotgun (WGS) entry which is preliminary data.</text>
</comment>
<dbReference type="Gene3D" id="3.30.2310.20">
    <property type="entry name" value="RelE-like"/>
    <property type="match status" value="1"/>
</dbReference>
<sequence>MDKYQAKLILQWLYTNIDNSIDPRVHGKGPTSNLSGLWRYRIGNYRIICEIEDDKLFVTAINIGHRNSIYDN</sequence>
<evidence type="ECO:0000313" key="3">
    <source>
        <dbReference type="EMBL" id="KRK81134.1"/>
    </source>
</evidence>
<keyword evidence="2" id="KW-1277">Toxin-antitoxin system</keyword>
<dbReference type="PATRIC" id="fig|1423775.4.peg.742"/>
<dbReference type="Proteomes" id="UP000051248">
    <property type="component" value="Unassembled WGS sequence"/>
</dbReference>